<feature type="domain" description="PEGA" evidence="2">
    <location>
        <begin position="51"/>
        <end position="113"/>
    </location>
</feature>
<keyword evidence="1" id="KW-1133">Transmembrane helix</keyword>
<reference evidence="3 4" key="1">
    <citation type="journal article" date="2016" name="Nat. Commun.">
        <title>Thousands of microbial genomes shed light on interconnected biogeochemical processes in an aquifer system.</title>
        <authorList>
            <person name="Anantharaman K."/>
            <person name="Brown C.T."/>
            <person name="Hug L.A."/>
            <person name="Sharon I."/>
            <person name="Castelle C.J."/>
            <person name="Probst A.J."/>
            <person name="Thomas B.C."/>
            <person name="Singh A."/>
            <person name="Wilkins M.J."/>
            <person name="Karaoz U."/>
            <person name="Brodie E.L."/>
            <person name="Williams K.H."/>
            <person name="Hubbard S.S."/>
            <person name="Banfield J.F."/>
        </authorList>
    </citation>
    <scope>NUCLEOTIDE SEQUENCE [LARGE SCALE GENOMIC DNA]</scope>
</reference>
<sequence>MRQSNTYNDKKFRSIFLFFLVSIFFTITPLLILYSMGYRLDIENKKIIETGVISIDIKPKEAEVYLNDIKITKKIPIRLTNRTPGTYNLKISLPGYKTWEKNIDVKSKQTTYIKNINLLKDSLPTAIDNTKNNIDSFLPSTDGRFILLSSTKNKTTNIELFDSQSEEFSPLFKLPENTKYQLEWSPFNNYILFTKFEKNIASISILNADNTDTITNYEVLIDKEKVLHYQWQKNSPIPTIFIDENNKIFRLTTNTSEQMFNLSSTTIWYIDDLEKFWILEKDNLIVKNSNDSQDKISIPNPLGIKKIIDINNYRAILQTDTEVLIISREQNKQEAIHTLNFHRNTSTNEWLTWSAWELWSIYEHDKPALLNRTSDNIKFVFPLDDVGALAIVNNHGIESFNPGYYVNQNLYNGEVYNASVYKRENRIYFFGKVGDKTGLYELNY</sequence>
<dbReference type="InterPro" id="IPR013229">
    <property type="entry name" value="PEGA"/>
</dbReference>
<evidence type="ECO:0000313" key="3">
    <source>
        <dbReference type="EMBL" id="OGH60067.1"/>
    </source>
</evidence>
<dbReference type="InterPro" id="IPR011042">
    <property type="entry name" value="6-blade_b-propeller_TolB-like"/>
</dbReference>
<organism evidence="3 4">
    <name type="scientific">Candidatus Magasanikbacteria bacterium RIFCSPHIGHO2_01_FULL_33_34</name>
    <dbReference type="NCBI Taxonomy" id="1798671"/>
    <lineage>
        <taxon>Bacteria</taxon>
        <taxon>Candidatus Magasanikiibacteriota</taxon>
    </lineage>
</organism>
<protein>
    <recommendedName>
        <fullName evidence="2">PEGA domain-containing protein</fullName>
    </recommendedName>
</protein>
<dbReference type="Gene3D" id="2.120.10.30">
    <property type="entry name" value="TolB, C-terminal domain"/>
    <property type="match status" value="1"/>
</dbReference>
<dbReference type="SUPFAM" id="SSF82171">
    <property type="entry name" value="DPP6 N-terminal domain-like"/>
    <property type="match status" value="1"/>
</dbReference>
<keyword evidence="1" id="KW-0812">Transmembrane</keyword>
<accession>A0A1F6LKZ7</accession>
<dbReference type="EMBL" id="MFPS01000003">
    <property type="protein sequence ID" value="OGH60067.1"/>
    <property type="molecule type" value="Genomic_DNA"/>
</dbReference>
<keyword evidence="1" id="KW-0472">Membrane</keyword>
<evidence type="ECO:0000313" key="4">
    <source>
        <dbReference type="Proteomes" id="UP000177067"/>
    </source>
</evidence>
<proteinExistence type="predicted"/>
<feature type="transmembrane region" description="Helical" evidence="1">
    <location>
        <begin position="12"/>
        <end position="36"/>
    </location>
</feature>
<gene>
    <name evidence="3" type="ORF">A2725_00250</name>
</gene>
<evidence type="ECO:0000256" key="1">
    <source>
        <dbReference type="SAM" id="Phobius"/>
    </source>
</evidence>
<dbReference type="Pfam" id="PF08308">
    <property type="entry name" value="PEGA"/>
    <property type="match status" value="1"/>
</dbReference>
<dbReference type="AlphaFoldDB" id="A0A1F6LKZ7"/>
<comment type="caution">
    <text evidence="3">The sequence shown here is derived from an EMBL/GenBank/DDBJ whole genome shotgun (WGS) entry which is preliminary data.</text>
</comment>
<name>A0A1F6LKZ7_9BACT</name>
<dbReference type="Proteomes" id="UP000177067">
    <property type="component" value="Unassembled WGS sequence"/>
</dbReference>
<evidence type="ECO:0000259" key="2">
    <source>
        <dbReference type="Pfam" id="PF08308"/>
    </source>
</evidence>